<dbReference type="NCBIfam" id="TIGR00254">
    <property type="entry name" value="GGDEF"/>
    <property type="match status" value="1"/>
</dbReference>
<dbReference type="InterPro" id="IPR035919">
    <property type="entry name" value="EAL_sf"/>
</dbReference>
<dbReference type="PANTHER" id="PTHR44757:SF2">
    <property type="entry name" value="BIOFILM ARCHITECTURE MAINTENANCE PROTEIN MBAA"/>
    <property type="match status" value="1"/>
</dbReference>
<organism evidence="6 7">
    <name type="scientific">Catellatospora chokoriensis</name>
    <dbReference type="NCBI Taxonomy" id="310353"/>
    <lineage>
        <taxon>Bacteria</taxon>
        <taxon>Bacillati</taxon>
        <taxon>Actinomycetota</taxon>
        <taxon>Actinomycetes</taxon>
        <taxon>Micromonosporales</taxon>
        <taxon>Micromonosporaceae</taxon>
        <taxon>Catellatospora</taxon>
    </lineage>
</organism>
<dbReference type="FunFam" id="3.20.20.450:FF:000001">
    <property type="entry name" value="Cyclic di-GMP phosphodiesterase yahA"/>
    <property type="match status" value="1"/>
</dbReference>
<dbReference type="Gene3D" id="3.20.20.450">
    <property type="entry name" value="EAL domain"/>
    <property type="match status" value="1"/>
</dbReference>
<comment type="caution">
    <text evidence="6">The sequence shown here is derived from an EMBL/GenBank/DDBJ whole genome shotgun (WGS) entry which is preliminary data.</text>
</comment>
<dbReference type="FunFam" id="3.30.70.270:FF:000001">
    <property type="entry name" value="Diguanylate cyclase domain protein"/>
    <property type="match status" value="1"/>
</dbReference>
<dbReference type="Pfam" id="PF00990">
    <property type="entry name" value="GGDEF"/>
    <property type="match status" value="1"/>
</dbReference>
<dbReference type="SUPFAM" id="SSF55073">
    <property type="entry name" value="Nucleotide cyclase"/>
    <property type="match status" value="1"/>
</dbReference>
<keyword evidence="1" id="KW-0805">Transcription regulation</keyword>
<dbReference type="CDD" id="cd01949">
    <property type="entry name" value="GGDEF"/>
    <property type="match status" value="1"/>
</dbReference>
<name>A0A8J3JTS5_9ACTN</name>
<dbReference type="InterPro" id="IPR043128">
    <property type="entry name" value="Rev_trsase/Diguanyl_cyclase"/>
</dbReference>
<evidence type="ECO:0000259" key="5">
    <source>
        <dbReference type="PROSITE" id="PS50887"/>
    </source>
</evidence>
<dbReference type="RefSeq" id="WP_191843617.1">
    <property type="nucleotide sequence ID" value="NZ_BAAALB010000035.1"/>
</dbReference>
<evidence type="ECO:0008006" key="8">
    <source>
        <dbReference type="Google" id="ProtNLM"/>
    </source>
</evidence>
<dbReference type="Gene3D" id="3.40.50.2300">
    <property type="match status" value="2"/>
</dbReference>
<dbReference type="SUPFAM" id="SSF141868">
    <property type="entry name" value="EAL domain-like"/>
    <property type="match status" value="1"/>
</dbReference>
<dbReference type="Gene3D" id="3.30.70.270">
    <property type="match status" value="1"/>
</dbReference>
<keyword evidence="3" id="KW-0804">Transcription</keyword>
<reference evidence="6 7" key="1">
    <citation type="submission" date="2021-01" db="EMBL/GenBank/DDBJ databases">
        <title>Whole genome shotgun sequence of Catellatospora chokoriensis NBRC 107358.</title>
        <authorList>
            <person name="Komaki H."/>
            <person name="Tamura T."/>
        </authorList>
    </citation>
    <scope>NUCLEOTIDE SEQUENCE [LARGE SCALE GENOMIC DNA]</scope>
    <source>
        <strain evidence="6 7">NBRC 107358</strain>
    </source>
</reference>
<dbReference type="Proteomes" id="UP000619293">
    <property type="component" value="Unassembled WGS sequence"/>
</dbReference>
<dbReference type="SMART" id="SM00052">
    <property type="entry name" value="EAL"/>
    <property type="match status" value="1"/>
</dbReference>
<dbReference type="SMART" id="SM00267">
    <property type="entry name" value="GGDEF"/>
    <property type="match status" value="1"/>
</dbReference>
<dbReference type="InterPro" id="IPR001633">
    <property type="entry name" value="EAL_dom"/>
</dbReference>
<dbReference type="Pfam" id="PF13377">
    <property type="entry name" value="Peripla_BP_3"/>
    <property type="match status" value="1"/>
</dbReference>
<evidence type="ECO:0000259" key="4">
    <source>
        <dbReference type="PROSITE" id="PS50883"/>
    </source>
</evidence>
<dbReference type="PROSITE" id="PS50883">
    <property type="entry name" value="EAL"/>
    <property type="match status" value="1"/>
</dbReference>
<dbReference type="SUPFAM" id="SSF53822">
    <property type="entry name" value="Periplasmic binding protein-like I"/>
    <property type="match status" value="1"/>
</dbReference>
<evidence type="ECO:0000313" key="6">
    <source>
        <dbReference type="EMBL" id="GIF90932.1"/>
    </source>
</evidence>
<proteinExistence type="predicted"/>
<dbReference type="GO" id="GO:0003677">
    <property type="term" value="F:DNA binding"/>
    <property type="evidence" value="ECO:0007669"/>
    <property type="project" value="UniProtKB-KW"/>
</dbReference>
<dbReference type="InterPro" id="IPR046335">
    <property type="entry name" value="LacI/GalR-like_sensor"/>
</dbReference>
<gene>
    <name evidence="6" type="ORF">Cch02nite_43760</name>
</gene>
<protein>
    <recommendedName>
        <fullName evidence="8">Diguanylate cyclase (GGDEF)-like protein</fullName>
    </recommendedName>
</protein>
<dbReference type="PROSITE" id="PS50887">
    <property type="entry name" value="GGDEF"/>
    <property type="match status" value="1"/>
</dbReference>
<feature type="domain" description="EAL" evidence="4">
    <location>
        <begin position="735"/>
        <end position="991"/>
    </location>
</feature>
<dbReference type="InterPro" id="IPR029787">
    <property type="entry name" value="Nucleotide_cyclase"/>
</dbReference>
<dbReference type="InterPro" id="IPR028082">
    <property type="entry name" value="Peripla_BP_I"/>
</dbReference>
<dbReference type="PANTHER" id="PTHR44757">
    <property type="entry name" value="DIGUANYLATE CYCLASE DGCP"/>
    <property type="match status" value="1"/>
</dbReference>
<accession>A0A8J3JTS5</accession>
<keyword evidence="2" id="KW-0238">DNA-binding</keyword>
<evidence type="ECO:0000256" key="2">
    <source>
        <dbReference type="ARBA" id="ARBA00023125"/>
    </source>
</evidence>
<evidence type="ECO:0000256" key="1">
    <source>
        <dbReference type="ARBA" id="ARBA00023015"/>
    </source>
</evidence>
<dbReference type="CDD" id="cd01948">
    <property type="entry name" value="EAL"/>
    <property type="match status" value="1"/>
</dbReference>
<sequence>MSPDLTLGVLSPFLGGWYYGGVLAGIARAAAEAGAGVIAIQTLDAGTEHIEVTEPSDLSYPVAWQHVSGFVVVLQAVTHRYLHQFTETGRPFVSVSHELNDLDFPVVMPDNRTGITEAVDHLVAHGHRRIAFAGRLETDDIRQRYEAYLDALAVHGIEPDPGLLIPAPTNQVDGGEHAAERMLAAGLPSTAVIAGTDENATGIMHTLAAAGLRLPADQAVIGFDDLRSSAYLIPRLTTVRQPTELIGRAAATTLLAMIGGDAEQPARILVPTSLIVRESCGCVGDVAFHADVDPPAPHRRLADLIATTVAPVHGSLSPADGADLVHAAETVARAVQDGSAEAPSPRPACEEVRLALELLLRLSGGRPEALYEIAQLIRDYGRPANGVLLILMEMRGRTLFRDSSLLRETLTAQYEVGMELLRGHREPARLEWMRRTWVRGGCLGLWAGGLPPSLADAALEIAGLFVPGEPPAVEASVPVSAFPPLRVRALADPAANLIVFVVPVKGGASDWGFLAVVDSVSTGGATGREPFNQWAALLAVALDRQALLKESLRQKEQLRIAALYDELTGLPNRSLFLDRLRQAIRQSRRRSGRPFGVLFLDLDGFKVVNDSLGHSAGDRLLKQVAKRIKSTLRESDTVARFGGDEFLVLLDDVTAPHTPAQVAERLHGVLAQPFQLHGQDVVVTASIGITMSSRRYSNAEDLLRDADIAMYSAKSRHKGRHAIFDVAMHAKAVTRLQIETELRQALDNGEFEVHYQPIVALRSGRTKGFEALIRWRHPLRGLLSPAAFMPVAEETGLIIPIGSWVIDECCRQLAAWYAADVATPGLTVAVNVSNRQFWSGNVIDDITEALGRHQPPAGSLAVEITEGVVMENVAPARDILHTLHDLGCQLHVDDFGTGYSSLEALHRLPIDALKIDRSFVWQIDTDRRSGELVRTIVLMGRNLSLDLIAEGIETPEQRDFLIRLGCGYGQGFLFSRPVPADVACTLLGEPA</sequence>
<dbReference type="AlphaFoldDB" id="A0A8J3JTS5"/>
<dbReference type="CDD" id="cd06267">
    <property type="entry name" value="PBP1_LacI_sugar_binding-like"/>
    <property type="match status" value="1"/>
</dbReference>
<evidence type="ECO:0000256" key="3">
    <source>
        <dbReference type="ARBA" id="ARBA00023163"/>
    </source>
</evidence>
<dbReference type="EMBL" id="BONG01000027">
    <property type="protein sequence ID" value="GIF90932.1"/>
    <property type="molecule type" value="Genomic_DNA"/>
</dbReference>
<feature type="domain" description="GGDEF" evidence="5">
    <location>
        <begin position="593"/>
        <end position="726"/>
    </location>
</feature>
<evidence type="ECO:0000313" key="7">
    <source>
        <dbReference type="Proteomes" id="UP000619293"/>
    </source>
</evidence>
<dbReference type="InterPro" id="IPR000160">
    <property type="entry name" value="GGDEF_dom"/>
</dbReference>
<dbReference type="InterPro" id="IPR052155">
    <property type="entry name" value="Biofilm_reg_signaling"/>
</dbReference>
<keyword evidence="7" id="KW-1185">Reference proteome</keyword>
<dbReference type="Pfam" id="PF00563">
    <property type="entry name" value="EAL"/>
    <property type="match status" value="1"/>
</dbReference>